<dbReference type="Pfam" id="PF01075">
    <property type="entry name" value="Glyco_transf_9"/>
    <property type="match status" value="1"/>
</dbReference>
<proteinExistence type="inferred from homology"/>
<protein>
    <recommendedName>
        <fullName evidence="4">lipopolysaccharide heptosyltransferase II</fullName>
        <ecNumber evidence="4">2.4.99.24</ecNumber>
    </recommendedName>
</protein>
<evidence type="ECO:0000256" key="6">
    <source>
        <dbReference type="SAM" id="MobiDB-lite"/>
    </source>
</evidence>
<name>A0A0B6WZ37_9BACT</name>
<evidence type="ECO:0000313" key="7">
    <source>
        <dbReference type="EMBL" id="CDM65987.1"/>
    </source>
</evidence>
<dbReference type="Gene3D" id="3.40.50.2000">
    <property type="entry name" value="Glycogen Phosphorylase B"/>
    <property type="match status" value="2"/>
</dbReference>
<dbReference type="NCBIfam" id="TIGR02195">
    <property type="entry name" value="heptsyl_trn_II"/>
    <property type="match status" value="1"/>
</dbReference>
<dbReference type="CDD" id="cd03789">
    <property type="entry name" value="GT9_LPS_heptosyltransferase"/>
    <property type="match status" value="1"/>
</dbReference>
<dbReference type="SUPFAM" id="SSF53756">
    <property type="entry name" value="UDP-Glycosyltransferase/glycogen phosphorylase"/>
    <property type="match status" value="1"/>
</dbReference>
<organism evidence="7 8">
    <name type="scientific">Pyrinomonas methylaliphatogenes</name>
    <dbReference type="NCBI Taxonomy" id="454194"/>
    <lineage>
        <taxon>Bacteria</taxon>
        <taxon>Pseudomonadati</taxon>
        <taxon>Acidobacteriota</taxon>
        <taxon>Blastocatellia</taxon>
        <taxon>Blastocatellales</taxon>
        <taxon>Pyrinomonadaceae</taxon>
        <taxon>Pyrinomonas</taxon>
    </lineage>
</organism>
<evidence type="ECO:0000256" key="2">
    <source>
        <dbReference type="ARBA" id="ARBA00022679"/>
    </source>
</evidence>
<comment type="catalytic activity">
    <reaction evidence="5">
        <text>an L-alpha-D-Hep-(1-&gt;5)-[alpha-Kdo-(2-&gt;4)]-alpha-Kdo-(2-&gt;6)-lipid A + ADP-L-glycero-beta-D-manno-heptose = an L-alpha-D-Hep-(1-&gt;3)-L-alpha-D-Hep-(1-&gt;5)-[alpha-Kdo-(2-&gt;4)]-alpha-Kdo-(2-&gt;6)-lipid A + ADP + H(+)</text>
        <dbReference type="Rhea" id="RHEA:74071"/>
        <dbReference type="ChEBI" id="CHEBI:15378"/>
        <dbReference type="ChEBI" id="CHEBI:61506"/>
        <dbReference type="ChEBI" id="CHEBI:193068"/>
        <dbReference type="ChEBI" id="CHEBI:193069"/>
        <dbReference type="ChEBI" id="CHEBI:456216"/>
        <dbReference type="EC" id="2.4.99.24"/>
    </reaction>
</comment>
<dbReference type="AlphaFoldDB" id="A0A0B6WZ37"/>
<dbReference type="GO" id="GO:0008713">
    <property type="term" value="F:ADP-heptose-lipopolysaccharide heptosyltransferase activity"/>
    <property type="evidence" value="ECO:0007669"/>
    <property type="project" value="UniProtKB-EC"/>
</dbReference>
<dbReference type="EMBL" id="CBXV010000007">
    <property type="protein sequence ID" value="CDM65987.1"/>
    <property type="molecule type" value="Genomic_DNA"/>
</dbReference>
<dbReference type="EC" id="2.4.99.24" evidence="4"/>
<dbReference type="InterPro" id="IPR002201">
    <property type="entry name" value="Glyco_trans_9"/>
</dbReference>
<dbReference type="STRING" id="454194.PYK22_01996"/>
<keyword evidence="1" id="KW-0328">Glycosyltransferase</keyword>
<dbReference type="RefSeq" id="WP_157770808.1">
    <property type="nucleotide sequence ID" value="NZ_CBXV010000007.1"/>
</dbReference>
<evidence type="ECO:0000256" key="4">
    <source>
        <dbReference type="ARBA" id="ARBA00044042"/>
    </source>
</evidence>
<evidence type="ECO:0000256" key="3">
    <source>
        <dbReference type="ARBA" id="ARBA00043995"/>
    </source>
</evidence>
<evidence type="ECO:0000256" key="5">
    <source>
        <dbReference type="ARBA" id="ARBA00047503"/>
    </source>
</evidence>
<dbReference type="InterPro" id="IPR051199">
    <property type="entry name" value="LPS_LOS_Heptosyltrfase"/>
</dbReference>
<reference evidence="7 8" key="1">
    <citation type="submission" date="2013-12" db="EMBL/GenBank/DDBJ databases">
        <authorList>
            <person name="Stott M."/>
        </authorList>
    </citation>
    <scope>NUCLEOTIDE SEQUENCE [LARGE SCALE GENOMIC DNA]</scope>
    <source>
        <strain evidence="7 8">K22</strain>
    </source>
</reference>
<evidence type="ECO:0000313" key="8">
    <source>
        <dbReference type="Proteomes" id="UP000031518"/>
    </source>
</evidence>
<sequence>MSRSSAQIERILVHGTSWVGDTVISLPALKHLRRIFPHAHLAYVARPWTAGLFAESDLIDELLIYQRRSFLSPLRQAKRLRQATFDLAVLFQNAFEAALIAALARIPTRIGYATDGRALLLTHPVRLPTWRAERHEVFYYLNLATEIERLLCARQSSPLSDGAALAPCLEVSPQRQARIRAILRERGMSISGPLVALCPGSTNSEAKRWPADRFAALGDRLIDELNAEIVLIGAPSEMEVAREVAAKMKHEPKILTGTLDIEQVTALLSIADLLVTNDTGPAHIGGALGKPTLVIFGPTDPTRTRPFSPTAEIVHHPPPCAPCHLRQCPIDHRCMTDITADEIFAKAFRILQRPLLESANGSQSKANIERNIHNDGPISNR</sequence>
<feature type="region of interest" description="Disordered" evidence="6">
    <location>
        <begin position="359"/>
        <end position="381"/>
    </location>
</feature>
<dbReference type="PANTHER" id="PTHR30160">
    <property type="entry name" value="TETRAACYLDISACCHARIDE 4'-KINASE-RELATED"/>
    <property type="match status" value="1"/>
</dbReference>
<dbReference type="PANTHER" id="PTHR30160:SF7">
    <property type="entry name" value="ADP-HEPTOSE--LPS HEPTOSYLTRANSFERASE 2"/>
    <property type="match status" value="1"/>
</dbReference>
<evidence type="ECO:0000256" key="1">
    <source>
        <dbReference type="ARBA" id="ARBA00022676"/>
    </source>
</evidence>
<gene>
    <name evidence="7" type="ORF">PYK22_01996</name>
</gene>
<dbReference type="InterPro" id="IPR011910">
    <property type="entry name" value="RfaF"/>
</dbReference>
<accession>A0A0B6WZ37</accession>
<keyword evidence="2 7" id="KW-0808">Transferase</keyword>
<dbReference type="GO" id="GO:0005829">
    <property type="term" value="C:cytosol"/>
    <property type="evidence" value="ECO:0007669"/>
    <property type="project" value="TreeGrafter"/>
</dbReference>
<reference evidence="7 8" key="2">
    <citation type="submission" date="2015-01" db="EMBL/GenBank/DDBJ databases">
        <title>Complete genome sequence of Pyrinomonas methylaliphatogenes type strain K22T.</title>
        <authorList>
            <person name="Lee K.C.Y."/>
            <person name="Power J.F."/>
            <person name="Dunfield P.F."/>
            <person name="Morgan X.C."/>
            <person name="Huttenhower C."/>
            <person name="Stott M.B."/>
        </authorList>
    </citation>
    <scope>NUCLEOTIDE SEQUENCE [LARGE SCALE GENOMIC DNA]</scope>
    <source>
        <strain evidence="7 8">K22</strain>
    </source>
</reference>
<keyword evidence="8" id="KW-1185">Reference proteome</keyword>
<comment type="similarity">
    <text evidence="3">Belongs to the glycosyltransferase 9 family.</text>
</comment>
<dbReference type="Proteomes" id="UP000031518">
    <property type="component" value="Unassembled WGS sequence"/>
</dbReference>
<dbReference type="OrthoDB" id="9768048at2"/>
<dbReference type="GO" id="GO:0009244">
    <property type="term" value="P:lipopolysaccharide core region biosynthetic process"/>
    <property type="evidence" value="ECO:0007669"/>
    <property type="project" value="TreeGrafter"/>
</dbReference>